<dbReference type="Gene3D" id="3.40.710.10">
    <property type="entry name" value="DD-peptidase/beta-lactamase superfamily"/>
    <property type="match status" value="1"/>
</dbReference>
<evidence type="ECO:0000256" key="1">
    <source>
        <dbReference type="SAM" id="SignalP"/>
    </source>
</evidence>
<dbReference type="InterPro" id="IPR012338">
    <property type="entry name" value="Beta-lactam/transpept-like"/>
</dbReference>
<dbReference type="OrthoDB" id="9775096at2"/>
<gene>
    <name evidence="3" type="ORF">WA1_24920</name>
</gene>
<reference evidence="3 4" key="1">
    <citation type="journal article" date="2013" name="Genome Biol. Evol.">
        <title>Genomes of Stigonematalean cyanobacteria (subsection V) and the evolution of oxygenic photosynthesis from prokaryotes to plastids.</title>
        <authorList>
            <person name="Dagan T."/>
            <person name="Roettger M."/>
            <person name="Stucken K."/>
            <person name="Landan G."/>
            <person name="Koch R."/>
            <person name="Major P."/>
            <person name="Gould S.B."/>
            <person name="Goremykin V.V."/>
            <person name="Rippka R."/>
            <person name="Tandeau de Marsac N."/>
            <person name="Gugger M."/>
            <person name="Lockhart P.J."/>
            <person name="Allen J.F."/>
            <person name="Brune I."/>
            <person name="Maus I."/>
            <person name="Puhler A."/>
            <person name="Martin W.F."/>
        </authorList>
    </citation>
    <scope>NUCLEOTIDE SEQUENCE [LARGE SCALE GENOMIC DNA]</scope>
    <source>
        <strain evidence="3 4">PCC 7110</strain>
    </source>
</reference>
<keyword evidence="1" id="KW-0732">Signal</keyword>
<dbReference type="STRING" id="128403.WA1_24920"/>
<accession>A0A139X861</accession>
<dbReference type="SUPFAM" id="SSF56601">
    <property type="entry name" value="beta-lactamase/transpeptidase-like"/>
    <property type="match status" value="1"/>
</dbReference>
<evidence type="ECO:0000259" key="2">
    <source>
        <dbReference type="Pfam" id="PF13354"/>
    </source>
</evidence>
<feature type="chain" id="PRO_5007300599" evidence="1">
    <location>
        <begin position="23"/>
        <end position="353"/>
    </location>
</feature>
<organism evidence="3 4">
    <name type="scientific">Scytonema hofmannii PCC 7110</name>
    <dbReference type="NCBI Taxonomy" id="128403"/>
    <lineage>
        <taxon>Bacteria</taxon>
        <taxon>Bacillati</taxon>
        <taxon>Cyanobacteriota</taxon>
        <taxon>Cyanophyceae</taxon>
        <taxon>Nostocales</taxon>
        <taxon>Scytonemataceae</taxon>
        <taxon>Scytonema</taxon>
    </lineage>
</organism>
<protein>
    <submittedName>
        <fullName evidence="3">Serine hydrolase</fullName>
    </submittedName>
</protein>
<evidence type="ECO:0000313" key="3">
    <source>
        <dbReference type="EMBL" id="KYC40866.1"/>
    </source>
</evidence>
<dbReference type="GO" id="GO:0008800">
    <property type="term" value="F:beta-lactamase activity"/>
    <property type="evidence" value="ECO:0007669"/>
    <property type="project" value="InterPro"/>
</dbReference>
<dbReference type="Pfam" id="PF13354">
    <property type="entry name" value="Beta-lactamase2"/>
    <property type="match status" value="1"/>
</dbReference>
<dbReference type="InterPro" id="IPR045155">
    <property type="entry name" value="Beta-lactam_cat"/>
</dbReference>
<dbReference type="RefSeq" id="WP_017739816.1">
    <property type="nucleotide sequence ID" value="NZ_KQ976354.1"/>
</dbReference>
<dbReference type="PANTHER" id="PTHR35333">
    <property type="entry name" value="BETA-LACTAMASE"/>
    <property type="match status" value="1"/>
</dbReference>
<feature type="domain" description="Beta-lactamase class A catalytic" evidence="2">
    <location>
        <begin position="110"/>
        <end position="319"/>
    </location>
</feature>
<dbReference type="GO" id="GO:0046677">
    <property type="term" value="P:response to antibiotic"/>
    <property type="evidence" value="ECO:0007669"/>
    <property type="project" value="InterPro"/>
</dbReference>
<keyword evidence="3" id="KW-0378">Hydrolase</keyword>
<dbReference type="PANTHER" id="PTHR35333:SF4">
    <property type="entry name" value="SLR0121 PROTEIN"/>
    <property type="match status" value="1"/>
</dbReference>
<feature type="signal peptide" evidence="1">
    <location>
        <begin position="1"/>
        <end position="22"/>
    </location>
</feature>
<sequence length="353" mass="38807">MKLHWFVLNLTTIVLLCSPAKATLSQSTYSNQSRAIAQGKYSNSIAGNNYSKELTNLPEIEFIAPKSETNSVNLGDRASFAEIVPLGKEMSTLNSQIRALMERYSFLLPGMFFLDLQTGDYLNINGDKAFPAASTIKFPILIALFQEIEAGRVRLDEPVVMRQDLVAGGSGDMQSKSVGSRFTILQTATKMMTISDNTATNMIIDRLGGKAVLNQRFHSWGLQNTTIRNLLADVNGTNTTSAKDLVKLSALVTNNQLINDTSRSQVLEMMRHCHNQSMLPSGLGSGAIIAHKTGTLRFVLGDAGIIQTPSGKIYLAGILVRRPNHDSRATEFIRRVSQFVYEYESHSQVTSLP</sequence>
<name>A0A139X861_9CYAN</name>
<evidence type="ECO:0000313" key="4">
    <source>
        <dbReference type="Proteomes" id="UP000076925"/>
    </source>
</evidence>
<dbReference type="GO" id="GO:0030655">
    <property type="term" value="P:beta-lactam antibiotic catabolic process"/>
    <property type="evidence" value="ECO:0007669"/>
    <property type="project" value="InterPro"/>
</dbReference>
<dbReference type="Proteomes" id="UP000076925">
    <property type="component" value="Unassembled WGS sequence"/>
</dbReference>
<proteinExistence type="predicted"/>
<dbReference type="InterPro" id="IPR000871">
    <property type="entry name" value="Beta-lactam_class-A"/>
</dbReference>
<keyword evidence="4" id="KW-1185">Reference proteome</keyword>
<dbReference type="EMBL" id="ANNX02000026">
    <property type="protein sequence ID" value="KYC40866.1"/>
    <property type="molecule type" value="Genomic_DNA"/>
</dbReference>
<comment type="caution">
    <text evidence="3">The sequence shown here is derived from an EMBL/GenBank/DDBJ whole genome shotgun (WGS) entry which is preliminary data.</text>
</comment>
<dbReference type="AlphaFoldDB" id="A0A139X861"/>